<dbReference type="RefSeq" id="XP_068138334.1">
    <property type="nucleotide sequence ID" value="XM_068282233.1"/>
</dbReference>
<organism evidence="1 2">
    <name type="scientific">Yarrowia lipolytica</name>
    <name type="common">Candida lipolytica</name>
    <dbReference type="NCBI Taxonomy" id="4952"/>
    <lineage>
        <taxon>Eukaryota</taxon>
        <taxon>Fungi</taxon>
        <taxon>Dikarya</taxon>
        <taxon>Ascomycota</taxon>
        <taxon>Saccharomycotina</taxon>
        <taxon>Dipodascomycetes</taxon>
        <taxon>Dipodascales</taxon>
        <taxon>Dipodascales incertae sedis</taxon>
        <taxon>Yarrowia</taxon>
    </lineage>
</organism>
<name>A0A1D8N9Z1_YARLL</name>
<proteinExistence type="predicted"/>
<dbReference type="GeneID" id="94582871"/>
<gene>
    <name evidence="1" type="ORF">YALI1_C09181g</name>
</gene>
<protein>
    <submittedName>
        <fullName evidence="1">Uncharacterized protein</fullName>
    </submittedName>
</protein>
<evidence type="ECO:0000313" key="2">
    <source>
        <dbReference type="Proteomes" id="UP000182444"/>
    </source>
</evidence>
<dbReference type="AlphaFoldDB" id="A0A1D8N9Z1"/>
<sequence length="153" mass="17786">MLMDRLSTVPGNIPLVTHHLQYHPNRVYCAPVLLHVQYSGDPNARSRSRYMIGLWLWYRVSGFSWTIIGPWCSKCRCYSRSEDDATLPMSYHDSQSRWDNSYIWTNRPSWNHGWNPRATFSHSVKIGADTLHLHSIAERSFRSILPASTSTVY</sequence>
<dbReference type="Proteomes" id="UP000182444">
    <property type="component" value="Chromosome 1C"/>
</dbReference>
<dbReference type="EMBL" id="CP017555">
    <property type="protein sequence ID" value="AOW02450.1"/>
    <property type="molecule type" value="Genomic_DNA"/>
</dbReference>
<accession>A0A1D8N9Z1</accession>
<dbReference type="VEuPathDB" id="FungiDB:YALI1_C09181g"/>
<reference evidence="1 2" key="1">
    <citation type="journal article" date="2016" name="PLoS ONE">
        <title>Sequence Assembly of Yarrowia lipolytica Strain W29/CLIB89 Shows Transposable Element Diversity.</title>
        <authorList>
            <person name="Magnan C."/>
            <person name="Yu J."/>
            <person name="Chang I."/>
            <person name="Jahn E."/>
            <person name="Kanomata Y."/>
            <person name="Wu J."/>
            <person name="Zeller M."/>
            <person name="Oakes M."/>
            <person name="Baldi P."/>
            <person name="Sandmeyer S."/>
        </authorList>
    </citation>
    <scope>NUCLEOTIDE SEQUENCE [LARGE SCALE GENOMIC DNA]</scope>
    <source>
        <strain evidence="2">CLIB89(W29)</strain>
    </source>
</reference>
<evidence type="ECO:0000313" key="1">
    <source>
        <dbReference type="EMBL" id="AOW02450.1"/>
    </source>
</evidence>